<organism evidence="2 3">
    <name type="scientific">Heracleum sosnowskyi</name>
    <dbReference type="NCBI Taxonomy" id="360622"/>
    <lineage>
        <taxon>Eukaryota</taxon>
        <taxon>Viridiplantae</taxon>
        <taxon>Streptophyta</taxon>
        <taxon>Embryophyta</taxon>
        <taxon>Tracheophyta</taxon>
        <taxon>Spermatophyta</taxon>
        <taxon>Magnoliopsida</taxon>
        <taxon>eudicotyledons</taxon>
        <taxon>Gunneridae</taxon>
        <taxon>Pentapetalae</taxon>
        <taxon>asterids</taxon>
        <taxon>campanulids</taxon>
        <taxon>Apiales</taxon>
        <taxon>Apiaceae</taxon>
        <taxon>Apioideae</taxon>
        <taxon>apioid superclade</taxon>
        <taxon>Tordylieae</taxon>
        <taxon>Tordyliinae</taxon>
        <taxon>Heracleum</taxon>
    </lineage>
</organism>
<reference evidence="2" key="2">
    <citation type="submission" date="2023-05" db="EMBL/GenBank/DDBJ databases">
        <authorList>
            <person name="Schelkunov M.I."/>
        </authorList>
    </citation>
    <scope>NUCLEOTIDE SEQUENCE</scope>
    <source>
        <strain evidence="2">Hsosn_3</strain>
        <tissue evidence="2">Leaf</tissue>
    </source>
</reference>
<evidence type="ECO:0000313" key="3">
    <source>
        <dbReference type="Proteomes" id="UP001237642"/>
    </source>
</evidence>
<evidence type="ECO:0000313" key="2">
    <source>
        <dbReference type="EMBL" id="KAK1377372.1"/>
    </source>
</evidence>
<dbReference type="EMBL" id="JAUIZM010000007">
    <property type="protein sequence ID" value="KAK1377372.1"/>
    <property type="molecule type" value="Genomic_DNA"/>
</dbReference>
<reference evidence="2" key="1">
    <citation type="submission" date="2023-02" db="EMBL/GenBank/DDBJ databases">
        <title>Genome of toxic invasive species Heracleum sosnowskyi carries increased number of genes despite the absence of recent whole-genome duplications.</title>
        <authorList>
            <person name="Schelkunov M."/>
            <person name="Shtratnikova V."/>
            <person name="Makarenko M."/>
            <person name="Klepikova A."/>
            <person name="Omelchenko D."/>
            <person name="Novikova G."/>
            <person name="Obukhova E."/>
            <person name="Bogdanov V."/>
            <person name="Penin A."/>
            <person name="Logacheva M."/>
        </authorList>
    </citation>
    <scope>NUCLEOTIDE SEQUENCE</scope>
    <source>
        <strain evidence="2">Hsosn_3</strain>
        <tissue evidence="2">Leaf</tissue>
    </source>
</reference>
<sequence length="403" mass="44789">MRDSSPSIARTFSQPISYASQEEHCYRALTSCYSFGRYESDLDWGKWSCFSQNRCLEEVQKLSKPGTVAAMKAYFEARYKRFACNKKSGAVLPNHQDEVPRDSHDPCVRKIHNNSQTASEFAKFEANNTRNDVKEGEVNTEQYGFVENSTDLGSSKKHGNGQKYNTLRFTKEMRTLSKNNADLRDLTPSSTRKPAISSSKASMYGSASKLQAPATLENNSTPNSNKTARDSLVKRRSQLESFHKSLSSDTCASESKKTSSPILDSIRNLRIIKSFGKSPKDSTTKQAPTRERLHGVATCDIANPHEECISCAESSSAGRKKSSSAVFSSFNFEHKVGAIHEEKLEKKLNTKATEKAQMQTKSKPYSSKLGRTLPPRQGQDSASSPPRSGSSGKTHIKVCYRQE</sequence>
<dbReference type="PANTHER" id="PTHR47067">
    <property type="entry name" value="TPX2 (TARGETING PROTEIN FOR XKLP2) PROTEIN FAMILY-RELATED"/>
    <property type="match status" value="1"/>
</dbReference>
<comment type="caution">
    <text evidence="2">The sequence shown here is derived from an EMBL/GenBank/DDBJ whole genome shotgun (WGS) entry which is preliminary data.</text>
</comment>
<dbReference type="Proteomes" id="UP001237642">
    <property type="component" value="Unassembled WGS sequence"/>
</dbReference>
<dbReference type="AlphaFoldDB" id="A0AAD8MLN5"/>
<gene>
    <name evidence="2" type="ORF">POM88_033565</name>
</gene>
<feature type="compositionally biased region" description="Basic and acidic residues" evidence="1">
    <location>
        <begin position="342"/>
        <end position="354"/>
    </location>
</feature>
<feature type="compositionally biased region" description="Low complexity" evidence="1">
    <location>
        <begin position="195"/>
        <end position="208"/>
    </location>
</feature>
<protein>
    <submittedName>
        <fullName evidence="2">Uncharacterized protein</fullName>
    </submittedName>
</protein>
<dbReference type="InterPro" id="IPR044216">
    <property type="entry name" value="WDL7"/>
</dbReference>
<feature type="compositionally biased region" description="Basic residues" evidence="1">
    <location>
        <begin position="394"/>
        <end position="403"/>
    </location>
</feature>
<feature type="compositionally biased region" description="Low complexity" evidence="1">
    <location>
        <begin position="381"/>
        <end position="392"/>
    </location>
</feature>
<feature type="region of interest" description="Disordered" evidence="1">
    <location>
        <begin position="342"/>
        <end position="403"/>
    </location>
</feature>
<evidence type="ECO:0000256" key="1">
    <source>
        <dbReference type="SAM" id="MobiDB-lite"/>
    </source>
</evidence>
<keyword evidence="3" id="KW-1185">Reference proteome</keyword>
<dbReference type="PANTHER" id="PTHR47067:SF7">
    <property type="entry name" value="TPX2 (TARGETING PROTEIN FOR XKLP2) PROTEIN FAMILY"/>
    <property type="match status" value="1"/>
</dbReference>
<feature type="compositionally biased region" description="Polar residues" evidence="1">
    <location>
        <begin position="216"/>
        <end position="226"/>
    </location>
</feature>
<accession>A0AAD8MLN5</accession>
<feature type="region of interest" description="Disordered" evidence="1">
    <location>
        <begin position="178"/>
        <end position="233"/>
    </location>
</feature>
<name>A0AAD8MLN5_9APIA</name>
<proteinExistence type="predicted"/>
<feature type="compositionally biased region" description="Polar residues" evidence="1">
    <location>
        <begin position="356"/>
        <end position="365"/>
    </location>
</feature>